<evidence type="ECO:0000313" key="3">
    <source>
        <dbReference type="EMBL" id="OHA65297.1"/>
    </source>
</evidence>
<keyword evidence="1" id="KW-0812">Transmembrane</keyword>
<dbReference type="Pfam" id="PF01551">
    <property type="entry name" value="Peptidase_M23"/>
    <property type="match status" value="1"/>
</dbReference>
<dbReference type="SMART" id="SM00257">
    <property type="entry name" value="LysM"/>
    <property type="match status" value="2"/>
</dbReference>
<dbReference type="CDD" id="cd00118">
    <property type="entry name" value="LysM"/>
    <property type="match status" value="2"/>
</dbReference>
<dbReference type="SUPFAM" id="SSF51261">
    <property type="entry name" value="Duplicated hybrid motif"/>
    <property type="match status" value="1"/>
</dbReference>
<dbReference type="GO" id="GO:0004222">
    <property type="term" value="F:metalloendopeptidase activity"/>
    <property type="evidence" value="ECO:0007669"/>
    <property type="project" value="TreeGrafter"/>
</dbReference>
<proteinExistence type="predicted"/>
<dbReference type="InterPro" id="IPR050570">
    <property type="entry name" value="Cell_wall_metabolism_enzyme"/>
</dbReference>
<feature type="domain" description="LysM" evidence="2">
    <location>
        <begin position="107"/>
        <end position="151"/>
    </location>
</feature>
<evidence type="ECO:0000259" key="2">
    <source>
        <dbReference type="PROSITE" id="PS51782"/>
    </source>
</evidence>
<dbReference type="SUPFAM" id="SSF54106">
    <property type="entry name" value="LysM domain"/>
    <property type="match status" value="1"/>
</dbReference>
<keyword evidence="1" id="KW-1133">Transmembrane helix</keyword>
<organism evidence="3 4">
    <name type="scientific">Candidatus Wildermuthbacteria bacterium RIFCSPHIGHO2_01_FULL_49_22b</name>
    <dbReference type="NCBI Taxonomy" id="1802448"/>
    <lineage>
        <taxon>Bacteria</taxon>
        <taxon>Candidatus Wildermuthiibacteriota</taxon>
    </lineage>
</organism>
<evidence type="ECO:0000313" key="4">
    <source>
        <dbReference type="Proteomes" id="UP000178065"/>
    </source>
</evidence>
<dbReference type="InterPro" id="IPR036779">
    <property type="entry name" value="LysM_dom_sf"/>
</dbReference>
<comment type="caution">
    <text evidence="3">The sequence shown here is derived from an EMBL/GenBank/DDBJ whole genome shotgun (WGS) entry which is preliminary data.</text>
</comment>
<dbReference type="EMBL" id="MHTT01000014">
    <property type="protein sequence ID" value="OHA65297.1"/>
    <property type="molecule type" value="Genomic_DNA"/>
</dbReference>
<dbReference type="CDD" id="cd12797">
    <property type="entry name" value="M23_peptidase"/>
    <property type="match status" value="1"/>
</dbReference>
<feature type="domain" description="LysM" evidence="2">
    <location>
        <begin position="157"/>
        <end position="201"/>
    </location>
</feature>
<dbReference type="InterPro" id="IPR016047">
    <property type="entry name" value="M23ase_b-sheet_dom"/>
</dbReference>
<dbReference type="Gene3D" id="3.10.350.10">
    <property type="entry name" value="LysM domain"/>
    <property type="match status" value="2"/>
</dbReference>
<protein>
    <recommendedName>
        <fullName evidence="2">LysM domain-containing protein</fullName>
    </recommendedName>
</protein>
<feature type="transmembrane region" description="Helical" evidence="1">
    <location>
        <begin position="20"/>
        <end position="38"/>
    </location>
</feature>
<keyword evidence="1" id="KW-0472">Membrane</keyword>
<reference evidence="3 4" key="1">
    <citation type="journal article" date="2016" name="Nat. Commun.">
        <title>Thousands of microbial genomes shed light on interconnected biogeochemical processes in an aquifer system.</title>
        <authorList>
            <person name="Anantharaman K."/>
            <person name="Brown C.T."/>
            <person name="Hug L.A."/>
            <person name="Sharon I."/>
            <person name="Castelle C.J."/>
            <person name="Probst A.J."/>
            <person name="Thomas B.C."/>
            <person name="Singh A."/>
            <person name="Wilkins M.J."/>
            <person name="Karaoz U."/>
            <person name="Brodie E.L."/>
            <person name="Williams K.H."/>
            <person name="Hubbard S.S."/>
            <person name="Banfield J.F."/>
        </authorList>
    </citation>
    <scope>NUCLEOTIDE SEQUENCE [LARGE SCALE GENOMIC DNA]</scope>
</reference>
<dbReference type="Proteomes" id="UP000178065">
    <property type="component" value="Unassembled WGS sequence"/>
</dbReference>
<dbReference type="Gene3D" id="2.70.70.10">
    <property type="entry name" value="Glucose Permease (Domain IIA)"/>
    <property type="match status" value="1"/>
</dbReference>
<accession>A0A1G2QXW8</accession>
<evidence type="ECO:0000256" key="1">
    <source>
        <dbReference type="SAM" id="Phobius"/>
    </source>
</evidence>
<dbReference type="AlphaFoldDB" id="A0A1G2QXW8"/>
<gene>
    <name evidence="3" type="ORF">A2672_01755</name>
</gene>
<dbReference type="InterPro" id="IPR018392">
    <property type="entry name" value="LysM"/>
</dbReference>
<dbReference type="Pfam" id="PF01476">
    <property type="entry name" value="LysM"/>
    <property type="match status" value="2"/>
</dbReference>
<dbReference type="PANTHER" id="PTHR21666">
    <property type="entry name" value="PEPTIDASE-RELATED"/>
    <property type="match status" value="1"/>
</dbReference>
<sequence>MKSSQEEILNLQRTGFNPLLYVALTSVFLFLVFSFRTVEQTAGLGLGTGGFSVSELSAERASAPGTPELMFVAGNTLWAATPPLTVTPQVLGAIVGQLETDIRPEVVRYIVEEGDTTEKVAEQFGISLNTLLWANDLSANLALKPGQELIILPTTGALHLVRPNDTLSEIAQWYQADAEEIVSFNALESSSAVFAGDILIIPNGIQPSVLPQGRLTPLANSYFIYPVPAPYRVTQGLHAFNAVDFSNGQCGESIYAAAGGIVQKTGYTSLGGNYLRIIHPNGVVTYYGHLSAILTVPGAKVYQGQLIGYTGRTGYATGCHLHFEVRGAANPFR</sequence>
<dbReference type="PANTHER" id="PTHR21666:SF270">
    <property type="entry name" value="MUREIN HYDROLASE ACTIVATOR ENVC"/>
    <property type="match status" value="1"/>
</dbReference>
<dbReference type="InterPro" id="IPR011055">
    <property type="entry name" value="Dup_hybrid_motif"/>
</dbReference>
<name>A0A1G2QXW8_9BACT</name>
<dbReference type="PROSITE" id="PS51782">
    <property type="entry name" value="LYSM"/>
    <property type="match status" value="2"/>
</dbReference>
<dbReference type="STRING" id="1802448.A2672_01755"/>